<dbReference type="EMBL" id="CANHGI010000005">
    <property type="protein sequence ID" value="CAI5451722.1"/>
    <property type="molecule type" value="Genomic_DNA"/>
</dbReference>
<dbReference type="GO" id="GO:0006281">
    <property type="term" value="P:DNA repair"/>
    <property type="evidence" value="ECO:0007669"/>
    <property type="project" value="UniProtKB-KW"/>
</dbReference>
<evidence type="ECO:0000256" key="9">
    <source>
        <dbReference type="SAM" id="MobiDB-lite"/>
    </source>
</evidence>
<evidence type="ECO:0000313" key="14">
    <source>
        <dbReference type="Proteomes" id="UP001152747"/>
    </source>
</evidence>
<dbReference type="Pfam" id="PF16507">
    <property type="entry name" value="HEAT_PSME4_mid"/>
    <property type="match status" value="1"/>
</dbReference>
<evidence type="ECO:0000313" key="13">
    <source>
        <dbReference type="EMBL" id="CAI5451722.1"/>
    </source>
</evidence>
<dbReference type="InterPro" id="IPR055455">
    <property type="entry name" value="HEAT_PSME4"/>
</dbReference>
<dbReference type="PANTHER" id="PTHR32170">
    <property type="entry name" value="PROTEASOME ACTIVATOR COMPLEX SUBUNIT 4"/>
    <property type="match status" value="1"/>
</dbReference>
<evidence type="ECO:0000259" key="12">
    <source>
        <dbReference type="Pfam" id="PF23096"/>
    </source>
</evidence>
<dbReference type="Pfam" id="PF23096">
    <property type="entry name" value="HEAT_PSME4"/>
    <property type="match status" value="1"/>
</dbReference>
<organism evidence="13 14">
    <name type="scientific">Caenorhabditis angaria</name>
    <dbReference type="NCBI Taxonomy" id="860376"/>
    <lineage>
        <taxon>Eukaryota</taxon>
        <taxon>Metazoa</taxon>
        <taxon>Ecdysozoa</taxon>
        <taxon>Nematoda</taxon>
        <taxon>Chromadorea</taxon>
        <taxon>Rhabditida</taxon>
        <taxon>Rhabditina</taxon>
        <taxon>Rhabditomorpha</taxon>
        <taxon>Rhabditoidea</taxon>
        <taxon>Rhabditidae</taxon>
        <taxon>Peloderinae</taxon>
        <taxon>Caenorhabditis</taxon>
    </lineage>
</organism>
<evidence type="ECO:0000256" key="8">
    <source>
        <dbReference type="ARBA" id="ARBA00023242"/>
    </source>
</evidence>
<dbReference type="SUPFAM" id="SSF48371">
    <property type="entry name" value="ARM repeat"/>
    <property type="match status" value="2"/>
</dbReference>
<evidence type="ECO:0000256" key="6">
    <source>
        <dbReference type="ARBA" id="ARBA00022763"/>
    </source>
</evidence>
<dbReference type="GO" id="GO:0010499">
    <property type="term" value="P:proteasomal ubiquitin-independent protein catabolic process"/>
    <property type="evidence" value="ECO:0007669"/>
    <property type="project" value="TreeGrafter"/>
</dbReference>
<keyword evidence="7" id="KW-0234">DNA repair</keyword>
<reference evidence="13" key="1">
    <citation type="submission" date="2022-11" db="EMBL/GenBank/DDBJ databases">
        <authorList>
            <person name="Kikuchi T."/>
        </authorList>
    </citation>
    <scope>NUCLEOTIDE SEQUENCE</scope>
    <source>
        <strain evidence="13">PS1010</strain>
    </source>
</reference>
<feature type="region of interest" description="Disordered" evidence="9">
    <location>
        <begin position="1"/>
        <end position="45"/>
    </location>
</feature>
<dbReference type="Gene3D" id="1.25.10.10">
    <property type="entry name" value="Leucine-rich Repeat Variant"/>
    <property type="match status" value="1"/>
</dbReference>
<comment type="similarity">
    <text evidence="3">Belongs to the BLM10 family.</text>
</comment>
<evidence type="ECO:0000256" key="4">
    <source>
        <dbReference type="ARBA" id="ARBA00022490"/>
    </source>
</evidence>
<dbReference type="InterPro" id="IPR011989">
    <property type="entry name" value="ARM-like"/>
</dbReference>
<dbReference type="GO" id="GO:0016607">
    <property type="term" value="C:nuclear speck"/>
    <property type="evidence" value="ECO:0007669"/>
    <property type="project" value="UniProtKB-SubCell"/>
</dbReference>
<dbReference type="InterPro" id="IPR032430">
    <property type="entry name" value="Blm10_mid"/>
</dbReference>
<comment type="subcellular location">
    <subcellularLocation>
        <location evidence="2">Cytoplasm</location>
    </subcellularLocation>
    <subcellularLocation>
        <location evidence="1">Nucleus speckle</location>
    </subcellularLocation>
</comment>
<dbReference type="GO" id="GO:0016504">
    <property type="term" value="F:peptidase activator activity"/>
    <property type="evidence" value="ECO:0007669"/>
    <property type="project" value="InterPro"/>
</dbReference>
<evidence type="ECO:0000259" key="10">
    <source>
        <dbReference type="Pfam" id="PF11919"/>
    </source>
</evidence>
<proteinExistence type="inferred from homology"/>
<name>A0A9P1N8I4_9PELO</name>
<evidence type="ECO:0000256" key="2">
    <source>
        <dbReference type="ARBA" id="ARBA00004496"/>
    </source>
</evidence>
<keyword evidence="5" id="KW-0677">Repeat</keyword>
<evidence type="ECO:0000256" key="5">
    <source>
        <dbReference type="ARBA" id="ARBA00022737"/>
    </source>
</evidence>
<dbReference type="GO" id="GO:0005829">
    <property type="term" value="C:cytosol"/>
    <property type="evidence" value="ECO:0007669"/>
    <property type="project" value="TreeGrafter"/>
</dbReference>
<evidence type="ECO:0000259" key="11">
    <source>
        <dbReference type="Pfam" id="PF16507"/>
    </source>
</evidence>
<evidence type="ECO:0000256" key="3">
    <source>
        <dbReference type="ARBA" id="ARBA00005739"/>
    </source>
</evidence>
<evidence type="ECO:0000256" key="1">
    <source>
        <dbReference type="ARBA" id="ARBA00004324"/>
    </source>
</evidence>
<feature type="domain" description="Proteasome activator Blm10 middle HEAT repeats region" evidence="11">
    <location>
        <begin position="350"/>
        <end position="827"/>
    </location>
</feature>
<evidence type="ECO:0008006" key="15">
    <source>
        <dbReference type="Google" id="ProtNLM"/>
    </source>
</evidence>
<keyword evidence="14" id="KW-1185">Reference proteome</keyword>
<dbReference type="OrthoDB" id="17907at2759"/>
<evidence type="ECO:0000256" key="7">
    <source>
        <dbReference type="ARBA" id="ARBA00023204"/>
    </source>
</evidence>
<feature type="domain" description="Proteasome activator complex subunit 4 C-terminal" evidence="10">
    <location>
        <begin position="1788"/>
        <end position="1875"/>
    </location>
</feature>
<dbReference type="InterPro" id="IPR021843">
    <property type="entry name" value="PSME4_C"/>
</dbReference>
<keyword evidence="4" id="KW-0963">Cytoplasm</keyword>
<dbReference type="PANTHER" id="PTHR32170:SF3">
    <property type="entry name" value="PROTEASOME ACTIVATOR COMPLEX SUBUNIT 4"/>
    <property type="match status" value="1"/>
</dbReference>
<dbReference type="Pfam" id="PF11919">
    <property type="entry name" value="PSME4_C"/>
    <property type="match status" value="1"/>
</dbReference>
<accession>A0A9P1N8I4</accession>
<sequence>MSDSEDDLSSGSVSDADELEDEVELEDVTVDDPPASDAEEQEDEITDKKCEKYFRKEIWQLKKLPYSAEIDEEANKHFILIKKGLADSILLNDATSGFCHWVLELDKYIDLYGRRFSKEEHIQLIHLLLPMITKGHIFRNVKIAIRSVYTLLCKKDYLTRDDLTIDWRPLYELYVEVTFKNLEEDGLFLMPEGFRNDLLSLIYYARWYFSKESVQELLDECRPYMCIWDESCQMSWKVLDLFLCMSMPAEDQKIYGTNLWFEEAWHWYKTIDNNSLFETQAHKMFARINYESPGTIDWTGKMDLIFTRLVRSLRLGHINGLCQSFSQESAAVLIVHLLGSTCHEELMIHLKQLFEQVESFLHPSNNGSHTQYLITLISKLCTHLIVRMKRERNEKPNKTRTMAFVPEYMRLNQQILDDFVNILLPSLKLMAFTKTSKDLVNPIYRNCCLMCPKIILPIVLDMVYPALETLVEPHRLQQTLGTLVGVLIPLVKDEPDADGKTYRIHAITILNSLLPGLDCNDIRKCMVTYQIIGVLVNMIPLVDCSDAIHTRCDLTEDEKELCSATANFDSIISMLMDRMIEMLVACGQSANPINAQGAINAKAGSSNIEDQILHRGTLSVFKGICRNSSSELFKIAMNKLYTLASENVFDSRIVNDVIGDMIQVACKFHPELAFNKFFNLVYSRLQNCITPEFYTEEKVDFSILWWITIASRIVKVHPDYLLANWPQVTSMLQLLMPLKRCNVATEKSYYLYDNLLEQLTYIQLNSLVARRKLYDLPSDQFLAIRHWAAPVDKKTYKPDWFIPTQETIDKAVEILRNWLVPNLAVLNSPQGIDKKELLHRLQIIRSTILGSCMAVPVLAGENIQLTDSHVIDQNKEFDLVIKPKGTPEILLDGQNIRQMMLDTVLNLIDYLLENSPDDVKSIQEAVTVLRGLPSIRGYTKDMYVSGMTSYRVTKIMLCDKLAGNKSNIEMIVEEYILLLHRKRMSAIQGWHFNEQHQRIYETLLKVATSTYSENRAKAQSILLAKIRQHPYSYKRILDGILRFLDPENEVTHEQLKGALYLLIDGKKQAIIIRMEFEQQAKIWPALVRVQHSEKPTIIALLENAQNLIVDNYESYRLKYEWVDGQRETAKRLLMAADECSPLHDANILKMPTKEQIDKYENLLEEKFEYSLASYHNLIKRIYELACDPNLHWRPLDMAHSMLSMQVRRDYPLPDEVIKMFVKLLINDTVKTRRIASAVVASWLKIMKPKAVKRELIIPNKSPNSGPGSKFPIYCGLREDNRCMMYEEEKLPQTDEEWDAFQFCGKQHWGVYTWPAKLTTYAPLKEQKSIDRNYEDFSETEKAIVDTFQDEKFMTRLRELFSVEMKKEDELFNAVHFTLFQGLFRCFNDVLCPAFKTQLEILMASSKEYDQKLASEITAGIINGSKLWKHERQRKMWNWLGPMISKTFEVMKEDGLRNWGVGIATVCGCSEARMLKPLIDLLFKLIERPTDNAFSASSRLFLIQSALCQFEWRGVELWNKFLNMLKTSLVHQYANLRDRVAISLVSATWYDVPSILVAPSTPENLRPPKIEQVAAWYQELLATCWDEVRISKTEECPINGTSNGEMHPSPSTASLAETSEVKKAARLALKSTISYVFNTCNQSYEAFPKSFIPFLPLWCHYANDVGDEELQKTCNSFNIGHMEAIYVSQENAPSVLNQFTQILTSPCWWKSKVVALRMIRSIVFSNPFVFRRHRDEIGHLLVHMLNDCQIEVRERAAEALSTLLQSKFFETTQELVQKFDTAATSDNAIESHGGVLGLSAIVLASPYSVPRFLPDVLMRICRFATHRNATIRDAVKRALSEFKRTHQDSWREHEQQFNEDQLIVLRNLLISPNYYV</sequence>
<gene>
    <name evidence="13" type="ORF">CAMP_LOCUS14359</name>
</gene>
<dbReference type="InterPro" id="IPR016024">
    <property type="entry name" value="ARM-type_fold"/>
</dbReference>
<dbReference type="GO" id="GO:0070628">
    <property type="term" value="F:proteasome binding"/>
    <property type="evidence" value="ECO:0007669"/>
    <property type="project" value="InterPro"/>
</dbReference>
<comment type="caution">
    <text evidence="13">The sequence shown here is derived from an EMBL/GenBank/DDBJ whole genome shotgun (WGS) entry which is preliminary data.</text>
</comment>
<keyword evidence="6" id="KW-0227">DNA damage</keyword>
<dbReference type="InterPro" id="IPR035309">
    <property type="entry name" value="PSME4"/>
</dbReference>
<feature type="domain" description="Proteasome activator complex subunit 4-like HEAT repeat-like" evidence="12">
    <location>
        <begin position="1216"/>
        <end position="1504"/>
    </location>
</feature>
<keyword evidence="8" id="KW-0539">Nucleus</keyword>
<dbReference type="Proteomes" id="UP001152747">
    <property type="component" value="Unassembled WGS sequence"/>
</dbReference>
<protein>
    <recommendedName>
        <fullName evidence="15">Proteasome activator complex subunit 4</fullName>
    </recommendedName>
</protein>
<feature type="compositionally biased region" description="Acidic residues" evidence="9">
    <location>
        <begin position="15"/>
        <end position="30"/>
    </location>
</feature>